<protein>
    <submittedName>
        <fullName evidence="3">Intracellular multiplication protein IcmE</fullName>
    </submittedName>
</protein>
<gene>
    <name evidence="3" type="ORF">FHU12_5384</name>
</gene>
<sequence>MASENDAGRDKKLTLTLVASAVVALVGGTYFLWSWLATPPPAPSQVDINRVGASVHSKGTETPAYRELLRQYNQEGVTAAQQRNSSFIASIPLEQEPVTLPSQTANTRKPSAAPTVRQGRSDSRQADADRQRQDERRQKALDALLAQMTPRADSTTPPAGIQLAQALGGGEGNAPGGRGDDVSGFGSWSASLPGNVSVQMASLNTGQGGALVTPSVVIPPYWRGPGVIDIGVDSDNSTTPVLGKFVSGPYAGAVLKAPTGAKLAGDGVVIHFTEMAFGGVNYQVDAYALNDESLVPSVASHVNNHYFSRIVLPAVMKGIGGIGEMYAQANTQVVTNGFNAVTTRPGTPDGKAVAGVIAGGAASQAANVLSSDAARLPPKQVLVDKQQVVAIQFMRGVYSTDAVNAGTTAAPMVTSPVVTPTESMPRTESDWRSQTQARIEAQRRLQQQ</sequence>
<dbReference type="AlphaFoldDB" id="A0AA46K0T3"/>
<evidence type="ECO:0000313" key="4">
    <source>
        <dbReference type="Proteomes" id="UP000320710"/>
    </source>
</evidence>
<dbReference type="InterPro" id="IPR049855">
    <property type="entry name" value="DotG/IcmE-like_C"/>
</dbReference>
<dbReference type="Proteomes" id="UP000320710">
    <property type="component" value="Unassembled WGS sequence"/>
</dbReference>
<dbReference type="CDD" id="cd16431">
    <property type="entry name" value="IcmE"/>
    <property type="match status" value="1"/>
</dbReference>
<dbReference type="EMBL" id="VFMJ01000002">
    <property type="protein sequence ID" value="TQI77514.1"/>
    <property type="molecule type" value="Genomic_DNA"/>
</dbReference>
<keyword evidence="2" id="KW-0472">Membrane</keyword>
<proteinExistence type="predicted"/>
<reference evidence="3 4" key="2">
    <citation type="submission" date="2019-07" db="EMBL/GenBank/DDBJ databases">
        <title>Investigation of anaerobic lignin degradation for improved lignocellulosic biofuels.</title>
        <authorList>
            <person name="Deangelis K.PhD."/>
        </authorList>
    </citation>
    <scope>NUCLEOTIDE SEQUENCE [LARGE SCALE GENOMIC DNA]</scope>
    <source>
        <strain evidence="3 4">106R</strain>
    </source>
</reference>
<name>A0AA46K0T3_SERMA</name>
<keyword evidence="2" id="KW-0812">Transmembrane</keyword>
<dbReference type="NCBIfam" id="NF033884">
    <property type="entry name" value="conj_TraO_IncI1"/>
    <property type="match status" value="1"/>
</dbReference>
<feature type="region of interest" description="Disordered" evidence="1">
    <location>
        <begin position="98"/>
        <end position="136"/>
    </location>
</feature>
<comment type="caution">
    <text evidence="3">The sequence shown here is derived from an EMBL/GenBank/DDBJ whole genome shotgun (WGS) entry which is preliminary data.</text>
</comment>
<evidence type="ECO:0000256" key="1">
    <source>
        <dbReference type="SAM" id="MobiDB-lite"/>
    </source>
</evidence>
<evidence type="ECO:0000256" key="2">
    <source>
        <dbReference type="SAM" id="Phobius"/>
    </source>
</evidence>
<reference evidence="3 4" key="1">
    <citation type="submission" date="2019-06" db="EMBL/GenBank/DDBJ databases">
        <authorList>
            <person name="Deangelis K."/>
            <person name="Huntemann M."/>
            <person name="Clum A."/>
            <person name="Pillay M."/>
            <person name="Palaniappan K."/>
            <person name="Varghese N."/>
            <person name="Mikhailova N."/>
            <person name="Stamatis D."/>
            <person name="Reddy T."/>
            <person name="Daum C."/>
            <person name="Shapiro N."/>
            <person name="Ivanova N."/>
            <person name="Kyrpides N."/>
            <person name="Woyke T."/>
        </authorList>
    </citation>
    <scope>NUCLEOTIDE SEQUENCE [LARGE SCALE GENOMIC DNA]</scope>
    <source>
        <strain evidence="3 4">106R</strain>
    </source>
</reference>
<evidence type="ECO:0000313" key="3">
    <source>
        <dbReference type="EMBL" id="TQI77514.1"/>
    </source>
</evidence>
<organism evidence="3 4">
    <name type="scientific">Serratia marcescens</name>
    <dbReference type="NCBI Taxonomy" id="615"/>
    <lineage>
        <taxon>Bacteria</taxon>
        <taxon>Pseudomonadati</taxon>
        <taxon>Pseudomonadota</taxon>
        <taxon>Gammaproteobacteria</taxon>
        <taxon>Enterobacterales</taxon>
        <taxon>Yersiniaceae</taxon>
        <taxon>Serratia</taxon>
    </lineage>
</organism>
<feature type="compositionally biased region" description="Gly residues" evidence="1">
    <location>
        <begin position="167"/>
        <end position="177"/>
    </location>
</feature>
<keyword evidence="2" id="KW-1133">Transmembrane helix</keyword>
<feature type="region of interest" description="Disordered" evidence="1">
    <location>
        <begin position="415"/>
        <end position="448"/>
    </location>
</feature>
<accession>A0AA46K0T3</accession>
<dbReference type="RefSeq" id="WP_089197767.1">
    <property type="nucleotide sequence ID" value="NZ_CP018920.1"/>
</dbReference>
<feature type="transmembrane region" description="Helical" evidence="2">
    <location>
        <begin position="12"/>
        <end position="36"/>
    </location>
</feature>
<feature type="compositionally biased region" description="Polar residues" evidence="1">
    <location>
        <begin position="100"/>
        <end position="109"/>
    </location>
</feature>
<feature type="compositionally biased region" description="Basic and acidic residues" evidence="1">
    <location>
        <begin position="119"/>
        <end position="136"/>
    </location>
</feature>
<feature type="region of interest" description="Disordered" evidence="1">
    <location>
        <begin position="148"/>
        <end position="186"/>
    </location>
</feature>